<comment type="cofactor">
    <cofactor evidence="28">
        <name>Zn(2+)</name>
        <dbReference type="ChEBI" id="CHEBI:29105"/>
    </cofactor>
    <text evidence="28">Binds 1 zinc ion per subunit.</text>
</comment>
<keyword evidence="12" id="KW-0964">Secreted</keyword>
<feature type="region of interest" description="Disordered" evidence="29">
    <location>
        <begin position="839"/>
        <end position="869"/>
    </location>
</feature>
<dbReference type="Gene3D" id="1.10.10.10">
    <property type="entry name" value="Winged helix-like DNA-binding domain superfamily/Winged helix DNA-binding domain"/>
    <property type="match status" value="1"/>
</dbReference>
<comment type="subcellular location">
    <subcellularLocation>
        <location evidence="5">Apical cell membrane</location>
    </subcellularLocation>
    <subcellularLocation>
        <location evidence="6">Cell membrane</location>
        <topology evidence="6">Single-pass type I membrane protein</topology>
    </subcellularLocation>
    <subcellularLocation>
        <location evidence="4">Cell projection</location>
        <location evidence="4">Cilium</location>
    </subcellularLocation>
    <subcellularLocation>
        <location evidence="7">Cytoplasm</location>
    </subcellularLocation>
    <subcellularLocation>
        <location evidence="8">Secreted</location>
    </subcellularLocation>
</comment>
<evidence type="ECO:0000256" key="6">
    <source>
        <dbReference type="ARBA" id="ARBA00004251"/>
    </source>
</evidence>
<evidence type="ECO:0000256" key="2">
    <source>
        <dbReference type="ARBA" id="ARBA00001502"/>
    </source>
</evidence>
<evidence type="ECO:0000256" key="21">
    <source>
        <dbReference type="ARBA" id="ARBA00023049"/>
    </source>
</evidence>
<keyword evidence="24 28" id="KW-0325">Glycoprotein</keyword>
<dbReference type="Pfam" id="PF01401">
    <property type="entry name" value="Peptidase_M2"/>
    <property type="match status" value="1"/>
</dbReference>
<dbReference type="PANTHER" id="PTHR10514">
    <property type="entry name" value="ANGIOTENSIN-CONVERTING ENZYME"/>
    <property type="match status" value="1"/>
</dbReference>
<comment type="caution">
    <text evidence="32">The sequence shown here is derived from an EMBL/GenBank/DDBJ whole genome shotgun (WGS) entry which is preliminary data.</text>
</comment>
<keyword evidence="28" id="KW-0121">Carboxypeptidase</keyword>
<evidence type="ECO:0000256" key="26">
    <source>
        <dbReference type="ARBA" id="ARBA00023273"/>
    </source>
</evidence>
<keyword evidence="10" id="KW-1003">Cell membrane</keyword>
<feature type="transmembrane region" description="Helical" evidence="30">
    <location>
        <begin position="61"/>
        <end position="82"/>
    </location>
</feature>
<evidence type="ECO:0000256" key="20">
    <source>
        <dbReference type="ARBA" id="ARBA00022989"/>
    </source>
</evidence>
<evidence type="ECO:0000256" key="3">
    <source>
        <dbReference type="ARBA" id="ARBA00001923"/>
    </source>
</evidence>
<keyword evidence="21 28" id="KW-0482">Metalloprotease</keyword>
<evidence type="ECO:0000256" key="11">
    <source>
        <dbReference type="ARBA" id="ARBA00022490"/>
    </source>
</evidence>
<evidence type="ECO:0000256" key="18">
    <source>
        <dbReference type="ARBA" id="ARBA00022801"/>
    </source>
</evidence>
<feature type="transmembrane region" description="Helical" evidence="30">
    <location>
        <begin position="807"/>
        <end position="828"/>
    </location>
</feature>
<evidence type="ECO:0000256" key="15">
    <source>
        <dbReference type="ARBA" id="ARBA00022692"/>
    </source>
</evidence>
<keyword evidence="11" id="KW-0963">Cytoplasm</keyword>
<keyword evidence="25" id="KW-0868">Chloride</keyword>
<dbReference type="Gene3D" id="1.10.1370.30">
    <property type="match status" value="1"/>
</dbReference>
<evidence type="ECO:0000256" key="10">
    <source>
        <dbReference type="ARBA" id="ARBA00022475"/>
    </source>
</evidence>
<dbReference type="InterPro" id="IPR031588">
    <property type="entry name" value="Collectrin_dom"/>
</dbReference>
<evidence type="ECO:0000256" key="8">
    <source>
        <dbReference type="ARBA" id="ARBA00004613"/>
    </source>
</evidence>
<keyword evidence="19 28" id="KW-0862">Zinc</keyword>
<comment type="similarity">
    <text evidence="9 27 28">Belongs to the peptidase M2 family.</text>
</comment>
<dbReference type="PROSITE" id="PS52011">
    <property type="entry name" value="PEPTIDASE_M2"/>
    <property type="match status" value="1"/>
</dbReference>
<keyword evidence="16 28" id="KW-0479">Metal-binding</keyword>
<keyword evidence="14 28" id="KW-0645">Protease</keyword>
<evidence type="ECO:0000256" key="13">
    <source>
        <dbReference type="ARBA" id="ARBA00022553"/>
    </source>
</evidence>
<keyword evidence="17" id="KW-0732">Signal</keyword>
<comment type="caution">
    <text evidence="27">Lacks conserved residue(s) required for the propagation of feature annotation.</text>
</comment>
<dbReference type="InterPro" id="IPR036388">
    <property type="entry name" value="WH-like_DNA-bd_sf"/>
</dbReference>
<keyword evidence="13" id="KW-0597">Phosphoprotein</keyword>
<evidence type="ECO:0000256" key="27">
    <source>
        <dbReference type="PROSITE-ProRule" id="PRU01355"/>
    </source>
</evidence>
<dbReference type="Pfam" id="PF25787">
    <property type="entry name" value="HTH_SB"/>
    <property type="match status" value="1"/>
</dbReference>
<dbReference type="Pfam" id="PF16959">
    <property type="entry name" value="Collectrin"/>
    <property type="match status" value="1"/>
</dbReference>
<gene>
    <name evidence="32" type="ORF">CHARACLAT_013511</name>
</gene>
<evidence type="ECO:0000313" key="33">
    <source>
        <dbReference type="Proteomes" id="UP001352852"/>
    </source>
</evidence>
<keyword evidence="18 28" id="KW-0378">Hydrolase</keyword>
<proteinExistence type="inferred from homology"/>
<comment type="catalytic activity">
    <reaction evidence="2">
        <text>angiotensin II + H2O = angiotensin-(1-7) + L-phenylalanine</text>
        <dbReference type="Rhea" id="RHEA:26554"/>
        <dbReference type="ChEBI" id="CHEBI:15377"/>
        <dbReference type="ChEBI" id="CHEBI:58095"/>
        <dbReference type="ChEBI" id="CHEBI:58506"/>
        <dbReference type="ChEBI" id="CHEBI:58922"/>
        <dbReference type="EC" id="3.4.17.23"/>
    </reaction>
    <physiologicalReaction direction="left-to-right" evidence="2">
        <dbReference type="Rhea" id="RHEA:26555"/>
    </physiologicalReaction>
</comment>
<dbReference type="EMBL" id="JAHUTJ010033766">
    <property type="protein sequence ID" value="MED6277434.1"/>
    <property type="molecule type" value="Genomic_DNA"/>
</dbReference>
<evidence type="ECO:0000256" key="17">
    <source>
        <dbReference type="ARBA" id="ARBA00022729"/>
    </source>
</evidence>
<evidence type="ECO:0000256" key="25">
    <source>
        <dbReference type="ARBA" id="ARBA00023214"/>
    </source>
</evidence>
<accession>A0ABU7DUW2</accession>
<evidence type="ECO:0000256" key="28">
    <source>
        <dbReference type="RuleBase" id="RU361144"/>
    </source>
</evidence>
<evidence type="ECO:0000256" key="7">
    <source>
        <dbReference type="ARBA" id="ARBA00004496"/>
    </source>
</evidence>
<evidence type="ECO:0000256" key="24">
    <source>
        <dbReference type="ARBA" id="ARBA00023180"/>
    </source>
</evidence>
<protein>
    <recommendedName>
        <fullName evidence="28">Angiotensin-converting enzyme</fullName>
        <ecNumber evidence="28">3.4.-.-</ecNumber>
    </recommendedName>
</protein>
<feature type="domain" description="Collectrin-like" evidence="31">
    <location>
        <begin position="681"/>
        <end position="869"/>
    </location>
</feature>
<keyword evidence="23 27" id="KW-1015">Disulfide bond</keyword>
<evidence type="ECO:0000256" key="23">
    <source>
        <dbReference type="ARBA" id="ARBA00023157"/>
    </source>
</evidence>
<dbReference type="InterPro" id="IPR057667">
    <property type="entry name" value="HTH_SB"/>
</dbReference>
<keyword evidence="20 30" id="KW-1133">Transmembrane helix</keyword>
<keyword evidence="22 30" id="KW-0472">Membrane</keyword>
<evidence type="ECO:0000256" key="5">
    <source>
        <dbReference type="ARBA" id="ARBA00004221"/>
    </source>
</evidence>
<evidence type="ECO:0000256" key="16">
    <source>
        <dbReference type="ARBA" id="ARBA00022723"/>
    </source>
</evidence>
<evidence type="ECO:0000256" key="4">
    <source>
        <dbReference type="ARBA" id="ARBA00004138"/>
    </source>
</evidence>
<evidence type="ECO:0000313" key="32">
    <source>
        <dbReference type="EMBL" id="MED6277434.1"/>
    </source>
</evidence>
<feature type="disulfide bond" evidence="27">
    <location>
        <begin position="408"/>
        <end position="426"/>
    </location>
</feature>
<dbReference type="InterPro" id="IPR001548">
    <property type="entry name" value="Peptidase_M2"/>
</dbReference>
<evidence type="ECO:0000256" key="9">
    <source>
        <dbReference type="ARBA" id="ARBA00008139"/>
    </source>
</evidence>
<comment type="cofactor">
    <cofactor evidence="3">
        <name>chloride</name>
        <dbReference type="ChEBI" id="CHEBI:17996"/>
    </cofactor>
</comment>
<dbReference type="PRINTS" id="PR00791">
    <property type="entry name" value="PEPDIPTASEA"/>
</dbReference>
<evidence type="ECO:0000256" key="30">
    <source>
        <dbReference type="SAM" id="Phobius"/>
    </source>
</evidence>
<sequence>MLTDTGQEQMPVHTLNQTNSNLSTTAKTRELWKDIRDKIVDLHKAGMSYRKIAKQLEEAKMSAGILVTLLAMSLAVSLVAAVDVESEARQFLERFDQNASEIMYQYSLASWAYNTDITQENSDKESEQGKIWSAFYSQISEESRNYPIDQIKDPQIKLQLILLQDKGSGALSPDKASHLSKVMSEMSTIYSTATVCMLDDPLDCQTLEPGLEHLMANSRNYSERLHVWEGWRKVVGKRMRPLYEDYVDLKNEAAKLNGFEDYGAYWRYNYETLEEDVQLKYTRHQLMEDVRSIYKEIMPLYKELHAYVRARLMEVYPGHIDPEGHLPAHLLGDMWGRFWTNLYPLSVPYPDKPDIDVSSTMVEKGWDEIRFFQEAEKFFTSVGLYKMFDNFWTNSMFVKPNDGRQVVCHPTAWDMGNREDFRIKMCTKVNMDDFLTVHHEMGHNQYQMAYRNLSYFLRDGANEGFHEAVGEIMSLSAATPKHLQSLGLLPADFVYDSETEINFLLKQALTIVATLPFTYMLEEWRWQVFAGNISKDEWMKRWWEMKRELVGVAEPVPRDETYCDPPALFHVSGDYSFIRYFTRTIYQFQFQKALCDAAGHTGDLSSCDITGSKTAGTKLRNMLELGRSQSWTRALQTISGDVRMDARALMDYFQKLYDWLKEDNLKNKRAVGWKTTVDPNAQHAIKVRISLSAAMGDNAYPWNANEMYLFKASIAYALRQYYSQKNQNLIFTTEHIVTYEETPRISFYMVATHPGNPSAYIPKSDMEAAIKLSRGRINEAFQLDDQTLEFVGIQPTLAPPVNQTVEVWLVVFGVVMGIVVLLGVYLFISGIRERKKKLSKRAAENPYSTDSDGISNAAYEDSNNEQTGL</sequence>
<dbReference type="EC" id="3.4.-.-" evidence="28"/>
<feature type="disulfide bond" evidence="27">
    <location>
        <begin position="196"/>
        <end position="204"/>
    </location>
</feature>
<evidence type="ECO:0000256" key="19">
    <source>
        <dbReference type="ARBA" id="ARBA00022833"/>
    </source>
</evidence>
<dbReference type="CDD" id="cd06461">
    <property type="entry name" value="M2_ACE"/>
    <property type="match status" value="1"/>
</dbReference>
<evidence type="ECO:0000256" key="1">
    <source>
        <dbReference type="ARBA" id="ARBA00000796"/>
    </source>
</evidence>
<feature type="region of interest" description="Disordered" evidence="29">
    <location>
        <begin position="1"/>
        <end position="20"/>
    </location>
</feature>
<comment type="catalytic activity">
    <reaction evidence="1">
        <text>angiotensin I + H2O = angiotensin-(1-9) + L-leucine</text>
        <dbReference type="Rhea" id="RHEA:63532"/>
        <dbReference type="ChEBI" id="CHEBI:15377"/>
        <dbReference type="ChEBI" id="CHEBI:57427"/>
        <dbReference type="ChEBI" id="CHEBI:147350"/>
        <dbReference type="ChEBI" id="CHEBI:147351"/>
    </reaction>
    <physiologicalReaction direction="left-to-right" evidence="1">
        <dbReference type="Rhea" id="RHEA:63533"/>
    </physiologicalReaction>
</comment>
<evidence type="ECO:0000256" key="12">
    <source>
        <dbReference type="ARBA" id="ARBA00022525"/>
    </source>
</evidence>
<keyword evidence="26" id="KW-0966">Cell projection</keyword>
<organism evidence="32 33">
    <name type="scientific">Characodon lateralis</name>
    <dbReference type="NCBI Taxonomy" id="208331"/>
    <lineage>
        <taxon>Eukaryota</taxon>
        <taxon>Metazoa</taxon>
        <taxon>Chordata</taxon>
        <taxon>Craniata</taxon>
        <taxon>Vertebrata</taxon>
        <taxon>Euteleostomi</taxon>
        <taxon>Actinopterygii</taxon>
        <taxon>Neopterygii</taxon>
        <taxon>Teleostei</taxon>
        <taxon>Neoteleostei</taxon>
        <taxon>Acanthomorphata</taxon>
        <taxon>Ovalentaria</taxon>
        <taxon>Atherinomorphae</taxon>
        <taxon>Cyprinodontiformes</taxon>
        <taxon>Goodeidae</taxon>
        <taxon>Characodon</taxon>
    </lineage>
</organism>
<evidence type="ECO:0000259" key="31">
    <source>
        <dbReference type="PROSITE" id="PS52010"/>
    </source>
</evidence>
<dbReference type="PROSITE" id="PS52010">
    <property type="entry name" value="COLLECTRIN_LIKE"/>
    <property type="match status" value="1"/>
</dbReference>
<dbReference type="Proteomes" id="UP001352852">
    <property type="component" value="Unassembled WGS sequence"/>
</dbReference>
<dbReference type="SUPFAM" id="SSF55486">
    <property type="entry name" value="Metalloproteases ('zincins'), catalytic domain"/>
    <property type="match status" value="1"/>
</dbReference>
<evidence type="ECO:0000256" key="14">
    <source>
        <dbReference type="ARBA" id="ARBA00022670"/>
    </source>
</evidence>
<dbReference type="PANTHER" id="PTHR10514:SF24">
    <property type="entry name" value="ANGIOTENSIN-CONVERTING ENZYME 2"/>
    <property type="match status" value="1"/>
</dbReference>
<reference evidence="32 33" key="1">
    <citation type="submission" date="2021-06" db="EMBL/GenBank/DDBJ databases">
        <authorList>
            <person name="Palmer J.M."/>
        </authorList>
    </citation>
    <scope>NUCLEOTIDE SEQUENCE [LARGE SCALE GENOMIC DNA]</scope>
    <source>
        <strain evidence="32 33">CL_MEX2019</strain>
        <tissue evidence="32">Muscle</tissue>
    </source>
</reference>
<keyword evidence="15 30" id="KW-0812">Transmembrane</keyword>
<keyword evidence="33" id="KW-1185">Reference proteome</keyword>
<name>A0ABU7DUW2_9TELE</name>
<evidence type="ECO:0000256" key="22">
    <source>
        <dbReference type="ARBA" id="ARBA00023136"/>
    </source>
</evidence>
<evidence type="ECO:0000256" key="29">
    <source>
        <dbReference type="SAM" id="MobiDB-lite"/>
    </source>
</evidence>